<evidence type="ECO:0000313" key="2">
    <source>
        <dbReference type="EMBL" id="MDP9830865.1"/>
    </source>
</evidence>
<dbReference type="EMBL" id="JAUSQZ010000001">
    <property type="protein sequence ID" value="MDP9830865.1"/>
    <property type="molecule type" value="Genomic_DNA"/>
</dbReference>
<protein>
    <submittedName>
        <fullName evidence="2">Catechol-2,3-dioxygenase</fullName>
    </submittedName>
</protein>
<keyword evidence="3" id="KW-1185">Reference proteome</keyword>
<accession>A0ABT9PFB3</accession>
<comment type="caution">
    <text evidence="2">The sequence shown here is derived from an EMBL/GenBank/DDBJ whole genome shotgun (WGS) entry which is preliminary data.</text>
</comment>
<feature type="domain" description="Glyoxalase-like" evidence="1">
    <location>
        <begin position="132"/>
        <end position="239"/>
    </location>
</feature>
<feature type="domain" description="Glyoxalase-like" evidence="1">
    <location>
        <begin position="12"/>
        <end position="118"/>
    </location>
</feature>
<reference evidence="2 3" key="1">
    <citation type="submission" date="2023-07" db="EMBL/GenBank/DDBJ databases">
        <title>Sequencing the genomes of 1000 actinobacteria strains.</title>
        <authorList>
            <person name="Klenk H.-P."/>
        </authorList>
    </citation>
    <scope>NUCLEOTIDE SEQUENCE [LARGE SCALE GENOMIC DNA]</scope>
    <source>
        <strain evidence="2 3">DSM 44388</strain>
    </source>
</reference>
<sequence length="240" mass="26074">MTNEPIGSLRAVALDAADISGLASFYEELAGLRRRPGAEHDWISLETGDGWRLGFQLAPDHVPPRWPDPAHPQQAHLDFRAADIDAAAERAQALGATLLRRGEHWHTLADPAGHPFDLALNAEAENVTLAGVMLDCPDAQVLSHFYARLLGKPVTFEAEGMAMIGEDGAQPVMFQQVEAYTAPRWPDPAHPQQVHLDVLVDDVEAAEPLTLAAGASRLDGEGDNWRVYADPAGKPFCLVW</sequence>
<proteinExistence type="predicted"/>
<gene>
    <name evidence="2" type="ORF">J2S57_006614</name>
</gene>
<dbReference type="RefSeq" id="WP_307250088.1">
    <property type="nucleotide sequence ID" value="NZ_JAUSQZ010000001.1"/>
</dbReference>
<dbReference type="PANTHER" id="PTHR35908">
    <property type="entry name" value="HYPOTHETICAL FUSION PROTEIN"/>
    <property type="match status" value="1"/>
</dbReference>
<dbReference type="Pfam" id="PF18029">
    <property type="entry name" value="Glyoxalase_6"/>
    <property type="match status" value="2"/>
</dbReference>
<name>A0ABT9PFB3_9ACTN</name>
<dbReference type="PANTHER" id="PTHR35908:SF1">
    <property type="entry name" value="CONSERVED PROTEIN"/>
    <property type="match status" value="1"/>
</dbReference>
<dbReference type="SUPFAM" id="SSF54593">
    <property type="entry name" value="Glyoxalase/Bleomycin resistance protein/Dihydroxybiphenyl dioxygenase"/>
    <property type="match status" value="2"/>
</dbReference>
<dbReference type="InterPro" id="IPR041581">
    <property type="entry name" value="Glyoxalase_6"/>
</dbReference>
<dbReference type="CDD" id="cd06587">
    <property type="entry name" value="VOC"/>
    <property type="match status" value="2"/>
</dbReference>
<evidence type="ECO:0000313" key="3">
    <source>
        <dbReference type="Proteomes" id="UP001235712"/>
    </source>
</evidence>
<organism evidence="2 3">
    <name type="scientific">Kineosporia succinea</name>
    <dbReference type="NCBI Taxonomy" id="84632"/>
    <lineage>
        <taxon>Bacteria</taxon>
        <taxon>Bacillati</taxon>
        <taxon>Actinomycetota</taxon>
        <taxon>Actinomycetes</taxon>
        <taxon>Kineosporiales</taxon>
        <taxon>Kineosporiaceae</taxon>
        <taxon>Kineosporia</taxon>
    </lineage>
</organism>
<dbReference type="Gene3D" id="3.10.180.10">
    <property type="entry name" value="2,3-Dihydroxybiphenyl 1,2-Dioxygenase, domain 1"/>
    <property type="match status" value="2"/>
</dbReference>
<dbReference type="InterPro" id="IPR029068">
    <property type="entry name" value="Glyas_Bleomycin-R_OHBP_Dase"/>
</dbReference>
<dbReference type="Proteomes" id="UP001235712">
    <property type="component" value="Unassembled WGS sequence"/>
</dbReference>
<evidence type="ECO:0000259" key="1">
    <source>
        <dbReference type="Pfam" id="PF18029"/>
    </source>
</evidence>